<sequence length="142" mass="15293">MSAFAGAQGYENLSSAKQQERSTAGLLDKGLVRNPSATPAHLSRVLHIPAHRNSEFHIRVYNVTSEYKHAIGYAPMGGSDIIGDALMGSRLFMTRLGTMKKPPMSLEDNEAQYAANAHVNANEVVVALRSLPEGSQGQNAVM</sequence>
<dbReference type="EMBL" id="JASWJB010000109">
    <property type="protein sequence ID" value="KAK2596790.1"/>
    <property type="molecule type" value="Genomic_DNA"/>
</dbReference>
<keyword evidence="3" id="KW-1185">Reference proteome</keyword>
<evidence type="ECO:0000313" key="2">
    <source>
        <dbReference type="EMBL" id="KAK2596790.1"/>
    </source>
</evidence>
<protein>
    <submittedName>
        <fullName evidence="2">Uncharacterized protein</fullName>
    </submittedName>
</protein>
<comment type="caution">
    <text evidence="2">The sequence shown here is derived from an EMBL/GenBank/DDBJ whole genome shotgun (WGS) entry which is preliminary data.</text>
</comment>
<name>A0AAJ0FYA9_9HYPO</name>
<organism evidence="2 3">
    <name type="scientific">Conoideocrella luteorostrata</name>
    <dbReference type="NCBI Taxonomy" id="1105319"/>
    <lineage>
        <taxon>Eukaryota</taxon>
        <taxon>Fungi</taxon>
        <taxon>Dikarya</taxon>
        <taxon>Ascomycota</taxon>
        <taxon>Pezizomycotina</taxon>
        <taxon>Sordariomycetes</taxon>
        <taxon>Hypocreomycetidae</taxon>
        <taxon>Hypocreales</taxon>
        <taxon>Clavicipitaceae</taxon>
        <taxon>Conoideocrella</taxon>
    </lineage>
</organism>
<reference evidence="2" key="1">
    <citation type="submission" date="2023-06" db="EMBL/GenBank/DDBJ databases">
        <title>Conoideocrella luteorostrata (Hypocreales: Clavicipitaceae), a potential biocontrol fungus for elongate hemlock scale in United States Christmas tree production areas.</title>
        <authorList>
            <person name="Barrett H."/>
            <person name="Lovett B."/>
            <person name="Macias A.M."/>
            <person name="Stajich J.E."/>
            <person name="Kasson M.T."/>
        </authorList>
    </citation>
    <scope>NUCLEOTIDE SEQUENCE</scope>
    <source>
        <strain evidence="2">ARSEF 14590</strain>
    </source>
</reference>
<evidence type="ECO:0000313" key="3">
    <source>
        <dbReference type="Proteomes" id="UP001251528"/>
    </source>
</evidence>
<accession>A0AAJ0FYA9</accession>
<dbReference type="Proteomes" id="UP001251528">
    <property type="component" value="Unassembled WGS sequence"/>
</dbReference>
<gene>
    <name evidence="2" type="ORF">QQS21_006119</name>
</gene>
<dbReference type="AlphaFoldDB" id="A0AAJ0FYA9"/>
<proteinExistence type="predicted"/>
<feature type="region of interest" description="Disordered" evidence="1">
    <location>
        <begin position="1"/>
        <end position="33"/>
    </location>
</feature>
<evidence type="ECO:0000256" key="1">
    <source>
        <dbReference type="SAM" id="MobiDB-lite"/>
    </source>
</evidence>